<comment type="caution">
    <text evidence="1">The sequence shown here is derived from an EMBL/GenBank/DDBJ whole genome shotgun (WGS) entry which is preliminary data.</text>
</comment>
<dbReference type="Proteomes" id="UP000187417">
    <property type="component" value="Unassembled WGS sequence"/>
</dbReference>
<accession>A0A1Q6F7N9</accession>
<gene>
    <name evidence="1" type="ORF">BHV66_04380</name>
</gene>
<protein>
    <submittedName>
        <fullName evidence="1">Uncharacterized protein</fullName>
    </submittedName>
</protein>
<organism evidence="1 2">
    <name type="scientific">Alistipes putredinis</name>
    <dbReference type="NCBI Taxonomy" id="28117"/>
    <lineage>
        <taxon>Bacteria</taxon>
        <taxon>Pseudomonadati</taxon>
        <taxon>Bacteroidota</taxon>
        <taxon>Bacteroidia</taxon>
        <taxon>Bacteroidales</taxon>
        <taxon>Rikenellaceae</taxon>
        <taxon>Alistipes</taxon>
    </lineage>
</organism>
<name>A0A1Q6F7N9_9BACT</name>
<evidence type="ECO:0000313" key="1">
    <source>
        <dbReference type="EMBL" id="OKY94903.1"/>
    </source>
</evidence>
<dbReference type="STRING" id="28117.BHV66_04380"/>
<sequence length="224" mass="26001">MKNCILILALLIVGCGIQSQPSNDAILDDVTQNSNGETENLDSIRVLVRCTEEAQNYFREHSPRIISYKDVEFCALVDSIEQIYSPYKDLILKAEGSISAFTQDTLLLNHGYYKSAFEGLGPKGRYLASCELWHYITRLYKLIDKYYILCWENTKDESGFSPLPSFHAQWIDAFDNNFIMMGGLNEWTITQDVLDMLFQRLLFYYHGSLTRPYYGSKFNWSWLE</sequence>
<dbReference type="PROSITE" id="PS51257">
    <property type="entry name" value="PROKAR_LIPOPROTEIN"/>
    <property type="match status" value="1"/>
</dbReference>
<dbReference type="RefSeq" id="WP_278339172.1">
    <property type="nucleotide sequence ID" value="NZ_MNQH01000024.1"/>
</dbReference>
<proteinExistence type="predicted"/>
<dbReference type="EMBL" id="MNQH01000024">
    <property type="protein sequence ID" value="OKY94903.1"/>
    <property type="molecule type" value="Genomic_DNA"/>
</dbReference>
<reference evidence="1 2" key="1">
    <citation type="journal article" date="2016" name="Nat. Biotechnol.">
        <title>Measurement of bacterial replication rates in microbial communities.</title>
        <authorList>
            <person name="Brown C.T."/>
            <person name="Olm M.R."/>
            <person name="Thomas B.C."/>
            <person name="Banfield J.F."/>
        </authorList>
    </citation>
    <scope>NUCLEOTIDE SEQUENCE [LARGE SCALE GENOMIC DNA]</scope>
    <source>
        <strain evidence="1">CAG:67_53_122</strain>
    </source>
</reference>
<dbReference type="AlphaFoldDB" id="A0A1Q6F7N9"/>
<evidence type="ECO:0000313" key="2">
    <source>
        <dbReference type="Proteomes" id="UP000187417"/>
    </source>
</evidence>